<evidence type="ECO:0000313" key="2">
    <source>
        <dbReference type="EMBL" id="APT18368.1"/>
    </source>
</evidence>
<keyword evidence="3" id="KW-1185">Reference proteome</keyword>
<dbReference type="KEGG" id="lah:LA20533_03370"/>
<dbReference type="AlphaFoldDB" id="A0A1L6XBK9"/>
<organism evidence="2 3">
    <name type="scientific">Amylolactobacillus amylophilus DSM 20533 = JCM 1125</name>
    <dbReference type="NCBI Taxonomy" id="1423721"/>
    <lineage>
        <taxon>Bacteria</taxon>
        <taxon>Bacillati</taxon>
        <taxon>Bacillota</taxon>
        <taxon>Bacilli</taxon>
        <taxon>Lactobacillales</taxon>
        <taxon>Lactobacillaceae</taxon>
        <taxon>Amylolactobacillus</taxon>
    </lineage>
</organism>
<sequence length="148" mass="16857">MPWNMQDYPNSFKNLPQLVRKKAIDIANALLADGYPDDWAIPIALSQAKKWHDDAIEQELAEFKREPNPKKTDRHQSDKDNSRLLDADTEVKPSENGWKVQTKGAKRASDTFDKKTAAVKRAKEIAANKESAFQVYGKDGKKQRTIDM</sequence>
<feature type="region of interest" description="Disordered" evidence="1">
    <location>
        <begin position="60"/>
        <end position="113"/>
    </location>
</feature>
<proteinExistence type="predicted"/>
<dbReference type="Proteomes" id="UP000185499">
    <property type="component" value="Chromosome"/>
</dbReference>
<dbReference type="OrthoDB" id="8858565at2"/>
<dbReference type="EMBL" id="CP018888">
    <property type="protein sequence ID" value="APT18368.1"/>
    <property type="molecule type" value="Genomic_DNA"/>
</dbReference>
<accession>A0A1L6XBK9</accession>
<name>A0A1L6XBK9_9LACO</name>
<evidence type="ECO:0008006" key="4">
    <source>
        <dbReference type="Google" id="ProtNLM"/>
    </source>
</evidence>
<dbReference type="Pfam" id="PF09954">
    <property type="entry name" value="DUF2188"/>
    <property type="match status" value="1"/>
</dbReference>
<evidence type="ECO:0000313" key="3">
    <source>
        <dbReference type="Proteomes" id="UP000185499"/>
    </source>
</evidence>
<feature type="compositionally biased region" description="Basic and acidic residues" evidence="1">
    <location>
        <begin position="60"/>
        <end position="93"/>
    </location>
</feature>
<reference evidence="2 3" key="1">
    <citation type="submission" date="2016-12" db="EMBL/GenBank/DDBJ databases">
        <title>The whole genome sequencing and assembly of Lactobacillus amylophilus DSM 20533T strain.</title>
        <authorList>
            <person name="Lee Y.-J."/>
            <person name="Yi H."/>
            <person name="Bahn Y.-S."/>
            <person name="Kim J.F."/>
            <person name="Lee D.-W."/>
        </authorList>
    </citation>
    <scope>NUCLEOTIDE SEQUENCE [LARGE SCALE GENOMIC DNA]</scope>
    <source>
        <strain evidence="2 3">DSM 20533</strain>
    </source>
</reference>
<gene>
    <name evidence="2" type="ORF">LA20533_03370</name>
</gene>
<dbReference type="InterPro" id="IPR018691">
    <property type="entry name" value="DUF2188"/>
</dbReference>
<protein>
    <recommendedName>
        <fullName evidence="4">DUF2188 domain-containing protein</fullName>
    </recommendedName>
</protein>
<dbReference type="RefSeq" id="WP_054746460.1">
    <property type="nucleotide sequence ID" value="NZ_AYYS01000007.1"/>
</dbReference>
<evidence type="ECO:0000256" key="1">
    <source>
        <dbReference type="SAM" id="MobiDB-lite"/>
    </source>
</evidence>